<protein>
    <submittedName>
        <fullName evidence="2">Uncharacterized protein</fullName>
    </submittedName>
</protein>
<evidence type="ECO:0000313" key="2">
    <source>
        <dbReference type="EMBL" id="KAI7839299.1"/>
    </source>
</evidence>
<comment type="caution">
    <text evidence="2">The sequence shown here is derived from an EMBL/GenBank/DDBJ whole genome shotgun (WGS) entry which is preliminary data.</text>
</comment>
<sequence length="583" mass="62682">MPPRTRRAAARSHQAAPFLDSIPDDLLAAIMTVAGTEAMGHSLCFSQACPHVLQSTHLPHPNVLLPAPLPPPFSGTLLLVSKRWQRVLLEESAAFSTFALRPCPERLRGQEPTPEQQGAWLEGQRSFLERVAPRVHELVVEKGATIQRQANKAAAKQCQLDRQVGLLQPASLAGLALNYVGTCSKALLAAVARAGGTSLTRLELDLRLPAAGSGPSTLRALPALCSLQVYCDFPKEEGVLQAILTLTRLTSLAIDTLGSSVETSISLLGALSALRQLTISEFAQPPPYAEADLARLLQRASHLELFSYKMTHMARDQAGFEIAGALVDNISLQLSGFGSDSVAATLGTVSMTSLHQALGVLLLPGRQLRTLTLASGSVRPQAAAHCPGLEGLTELVLEDMECDWGGLVEVLGHLAAQASNLARLRLLNTDYAHRFNGRRLMSELPPAVESLQHLTALTISGHPVDSFNPGPYLLGLKELEVSAGWRRDALDTLQGSGLSAATALTSLTVSANKALVWQPSVSTRSEIRERPALERSDVTSTLAHMHQLRRLVLVGWQVEPAVMRLLRRTLPGLAIEHQPPIED</sequence>
<organism evidence="2 3">
    <name type="scientific">Chlorella ohadii</name>
    <dbReference type="NCBI Taxonomy" id="2649997"/>
    <lineage>
        <taxon>Eukaryota</taxon>
        <taxon>Viridiplantae</taxon>
        <taxon>Chlorophyta</taxon>
        <taxon>core chlorophytes</taxon>
        <taxon>Trebouxiophyceae</taxon>
        <taxon>Chlorellales</taxon>
        <taxon>Chlorellaceae</taxon>
        <taxon>Chlorella clade</taxon>
        <taxon>Chlorella</taxon>
    </lineage>
</organism>
<accession>A0AAD5H0D2</accession>
<proteinExistence type="predicted"/>
<dbReference type="GO" id="GO:0005930">
    <property type="term" value="C:axoneme"/>
    <property type="evidence" value="ECO:0007669"/>
    <property type="project" value="UniProtKB-SubCell"/>
</dbReference>
<dbReference type="SUPFAM" id="SSF52047">
    <property type="entry name" value="RNI-like"/>
    <property type="match status" value="1"/>
</dbReference>
<dbReference type="AlphaFoldDB" id="A0AAD5H0D2"/>
<dbReference type="Proteomes" id="UP001205105">
    <property type="component" value="Unassembled WGS sequence"/>
</dbReference>
<reference evidence="2" key="1">
    <citation type="submission" date="2020-11" db="EMBL/GenBank/DDBJ databases">
        <title>Chlorella ohadii genome sequencing and assembly.</title>
        <authorList>
            <person name="Murik O."/>
            <person name="Treves H."/>
            <person name="Kedem I."/>
            <person name="Shotland Y."/>
            <person name="Kaplan A."/>
        </authorList>
    </citation>
    <scope>NUCLEOTIDE SEQUENCE</scope>
    <source>
        <strain evidence="2">1</strain>
    </source>
</reference>
<comment type="subcellular location">
    <subcellularLocation>
        <location evidence="1">Cytoplasm</location>
        <location evidence="1">Cytoskeleton</location>
        <location evidence="1">Cilium axoneme</location>
    </subcellularLocation>
</comment>
<evidence type="ECO:0000256" key="1">
    <source>
        <dbReference type="ARBA" id="ARBA00004430"/>
    </source>
</evidence>
<dbReference type="Gene3D" id="3.80.10.10">
    <property type="entry name" value="Ribonuclease Inhibitor"/>
    <property type="match status" value="1"/>
</dbReference>
<dbReference type="EMBL" id="JADXDR010000104">
    <property type="protein sequence ID" value="KAI7839299.1"/>
    <property type="molecule type" value="Genomic_DNA"/>
</dbReference>
<name>A0AAD5H0D2_9CHLO</name>
<gene>
    <name evidence="2" type="ORF">COHA_006997</name>
</gene>
<evidence type="ECO:0000313" key="3">
    <source>
        <dbReference type="Proteomes" id="UP001205105"/>
    </source>
</evidence>
<keyword evidence="3" id="KW-1185">Reference proteome</keyword>
<dbReference type="InterPro" id="IPR032675">
    <property type="entry name" value="LRR_dom_sf"/>
</dbReference>